<gene>
    <name evidence="3" type="ORF">HELGO_WM27285</name>
</gene>
<evidence type="ECO:0000256" key="2">
    <source>
        <dbReference type="ARBA" id="ARBA00023239"/>
    </source>
</evidence>
<evidence type="ECO:0000313" key="3">
    <source>
        <dbReference type="EMBL" id="CAA6816435.1"/>
    </source>
</evidence>
<name>A0A6S6TBJ4_9BACT</name>
<dbReference type="GO" id="GO:0016829">
    <property type="term" value="F:lyase activity"/>
    <property type="evidence" value="ECO:0007669"/>
    <property type="project" value="UniProtKB-KW"/>
</dbReference>
<dbReference type="InterPro" id="IPR002762">
    <property type="entry name" value="CbiX-like"/>
</dbReference>
<dbReference type="Pfam" id="PF01903">
    <property type="entry name" value="CbiX"/>
    <property type="match status" value="1"/>
</dbReference>
<proteinExistence type="predicted"/>
<reference evidence="3" key="1">
    <citation type="submission" date="2020-01" db="EMBL/GenBank/DDBJ databases">
        <authorList>
            <person name="Meier V. D."/>
            <person name="Meier V D."/>
        </authorList>
    </citation>
    <scope>NUCLEOTIDE SEQUENCE</scope>
    <source>
        <strain evidence="3">HLG_WM_MAG_12</strain>
    </source>
</reference>
<dbReference type="SUPFAM" id="SSF53800">
    <property type="entry name" value="Chelatase"/>
    <property type="match status" value="1"/>
</dbReference>
<dbReference type="GO" id="GO:0046872">
    <property type="term" value="F:metal ion binding"/>
    <property type="evidence" value="ECO:0007669"/>
    <property type="project" value="UniProtKB-KW"/>
</dbReference>
<evidence type="ECO:0000256" key="1">
    <source>
        <dbReference type="ARBA" id="ARBA00022723"/>
    </source>
</evidence>
<dbReference type="PANTHER" id="PTHR33542:SF3">
    <property type="entry name" value="SIROHYDROCHLORIN FERROCHELATASE, CHLOROPLASTIC"/>
    <property type="match status" value="1"/>
</dbReference>
<keyword evidence="2" id="KW-0456">Lyase</keyword>
<dbReference type="CDD" id="cd03416">
    <property type="entry name" value="CbiX_SirB_N"/>
    <property type="match status" value="1"/>
</dbReference>
<keyword evidence="1" id="KW-0479">Metal-binding</keyword>
<protein>
    <submittedName>
        <fullName evidence="3">Sirohydrochlorin ferrochelatase family protein</fullName>
    </submittedName>
</protein>
<accession>A0A6S6TBJ4</accession>
<dbReference type="AlphaFoldDB" id="A0A6S6TBJ4"/>
<sequence>MKSLIIIAHGSKLSTSNQEIIDLSINISKNSDLNIEYAFLEFAQPNLIQSITNCINKGATEISVFPYFLARGKHVKFDIPDIIKEQSKVNPDIKISLMEHFGKLQGIEKLILENCE</sequence>
<dbReference type="PANTHER" id="PTHR33542">
    <property type="entry name" value="SIROHYDROCHLORIN FERROCHELATASE, CHLOROPLASTIC"/>
    <property type="match status" value="1"/>
</dbReference>
<dbReference type="Gene3D" id="3.40.50.1400">
    <property type="match status" value="1"/>
</dbReference>
<dbReference type="InterPro" id="IPR050963">
    <property type="entry name" value="Sirohydro_Cobaltochel/CbiX"/>
</dbReference>
<dbReference type="EMBL" id="CACVAW010000069">
    <property type="protein sequence ID" value="CAA6816435.1"/>
    <property type="molecule type" value="Genomic_DNA"/>
</dbReference>
<organism evidence="3">
    <name type="scientific">uncultured Campylobacterales bacterium</name>
    <dbReference type="NCBI Taxonomy" id="352960"/>
    <lineage>
        <taxon>Bacteria</taxon>
        <taxon>Pseudomonadati</taxon>
        <taxon>Campylobacterota</taxon>
        <taxon>Epsilonproteobacteria</taxon>
        <taxon>Campylobacterales</taxon>
        <taxon>environmental samples</taxon>
    </lineage>
</organism>